<keyword evidence="5 10" id="KW-0133">Cell shape</keyword>
<evidence type="ECO:0000256" key="7">
    <source>
        <dbReference type="ARBA" id="ARBA00023295"/>
    </source>
</evidence>
<gene>
    <name evidence="10" type="primary">nagZ</name>
    <name evidence="12" type="ORF">AB835_02655</name>
</gene>
<comment type="function">
    <text evidence="10">Plays a role in peptidoglycan recycling by cleaving the terminal beta-1,4-linked N-acetylglucosamine (GlcNAc) from peptide-linked peptidoglycan fragments, giving rise to free GlcNAc, anhydro-N-acetylmuramic acid and anhydro-N-acetylmuramic acid-linked peptides.</text>
</comment>
<dbReference type="GO" id="GO:0005737">
    <property type="term" value="C:cytoplasm"/>
    <property type="evidence" value="ECO:0007669"/>
    <property type="project" value="UniProtKB-SubCell"/>
</dbReference>
<feature type="binding site" evidence="10">
    <location>
        <position position="63"/>
    </location>
    <ligand>
        <name>substrate</name>
    </ligand>
</feature>
<dbReference type="GO" id="GO:0051301">
    <property type="term" value="P:cell division"/>
    <property type="evidence" value="ECO:0007669"/>
    <property type="project" value="UniProtKB-KW"/>
</dbReference>
<name>A0A1D2QSV1_9GAMM</name>
<dbReference type="UniPathway" id="UPA00544"/>
<evidence type="ECO:0000259" key="11">
    <source>
        <dbReference type="Pfam" id="PF00933"/>
    </source>
</evidence>
<comment type="catalytic activity">
    <reaction evidence="1 10">
        <text>Hydrolysis of terminal non-reducing N-acetyl-D-hexosamine residues in N-acetyl-beta-D-hexosaminides.</text>
        <dbReference type="EC" id="3.2.1.52"/>
    </reaction>
</comment>
<dbReference type="GO" id="GO:0005975">
    <property type="term" value="P:carbohydrate metabolic process"/>
    <property type="evidence" value="ECO:0007669"/>
    <property type="project" value="InterPro"/>
</dbReference>
<dbReference type="Pfam" id="PF00933">
    <property type="entry name" value="Glyco_hydro_3"/>
    <property type="match status" value="1"/>
</dbReference>
<proteinExistence type="inferred from homology"/>
<dbReference type="GO" id="GO:0004563">
    <property type="term" value="F:beta-N-acetylhexosaminidase activity"/>
    <property type="evidence" value="ECO:0007669"/>
    <property type="project" value="UniProtKB-UniRule"/>
</dbReference>
<keyword evidence="9 10" id="KW-0961">Cell wall biogenesis/degradation</keyword>
<dbReference type="Proteomes" id="UP000242502">
    <property type="component" value="Unassembled WGS sequence"/>
</dbReference>
<evidence type="ECO:0000256" key="1">
    <source>
        <dbReference type="ARBA" id="ARBA00001231"/>
    </source>
</evidence>
<evidence type="ECO:0000313" key="13">
    <source>
        <dbReference type="Proteomes" id="UP000242502"/>
    </source>
</evidence>
<dbReference type="InterPro" id="IPR001764">
    <property type="entry name" value="Glyco_hydro_3_N"/>
</dbReference>
<dbReference type="InterPro" id="IPR019800">
    <property type="entry name" value="Glyco_hydro_3_AS"/>
</dbReference>
<dbReference type="InterPro" id="IPR017853">
    <property type="entry name" value="GH"/>
</dbReference>
<keyword evidence="7 10" id="KW-0326">Glycosidase</keyword>
<dbReference type="GO" id="GO:0071555">
    <property type="term" value="P:cell wall organization"/>
    <property type="evidence" value="ECO:0007669"/>
    <property type="project" value="UniProtKB-KW"/>
</dbReference>
<dbReference type="InterPro" id="IPR050226">
    <property type="entry name" value="NagZ_Beta-hexosaminidase"/>
</dbReference>
<dbReference type="EC" id="3.2.1.52" evidence="10"/>
<dbReference type="InterPro" id="IPR022956">
    <property type="entry name" value="Beta_hexosaminidase_bac"/>
</dbReference>
<dbReference type="PANTHER" id="PTHR30480:SF13">
    <property type="entry name" value="BETA-HEXOSAMINIDASE"/>
    <property type="match status" value="1"/>
</dbReference>
<dbReference type="GO" id="GO:0008360">
    <property type="term" value="P:regulation of cell shape"/>
    <property type="evidence" value="ECO:0007669"/>
    <property type="project" value="UniProtKB-KW"/>
</dbReference>
<dbReference type="SUPFAM" id="SSF51445">
    <property type="entry name" value="(Trans)glycosidases"/>
    <property type="match status" value="1"/>
</dbReference>
<comment type="pathway">
    <text evidence="10">Cell wall biogenesis; peptidoglycan recycling.</text>
</comment>
<evidence type="ECO:0000256" key="2">
    <source>
        <dbReference type="ARBA" id="ARBA00022490"/>
    </source>
</evidence>
<evidence type="ECO:0000256" key="4">
    <source>
        <dbReference type="ARBA" id="ARBA00022801"/>
    </source>
</evidence>
<keyword evidence="3 10" id="KW-0132">Cell division</keyword>
<feature type="active site" description="Nucleophile" evidence="10">
    <location>
        <position position="250"/>
    </location>
</feature>
<dbReference type="EMBL" id="MDLC01000006">
    <property type="protein sequence ID" value="ODS24646.1"/>
    <property type="molecule type" value="Genomic_DNA"/>
</dbReference>
<feature type="binding site" evidence="10">
    <location>
        <position position="71"/>
    </location>
    <ligand>
        <name>substrate</name>
    </ligand>
</feature>
<evidence type="ECO:0000256" key="8">
    <source>
        <dbReference type="ARBA" id="ARBA00023306"/>
    </source>
</evidence>
<dbReference type="PROSITE" id="PS00775">
    <property type="entry name" value="GLYCOSYL_HYDROL_F3"/>
    <property type="match status" value="1"/>
</dbReference>
<dbReference type="PANTHER" id="PTHR30480">
    <property type="entry name" value="BETA-HEXOSAMINIDASE-RELATED"/>
    <property type="match status" value="1"/>
</dbReference>
<dbReference type="NCBIfam" id="NF003740">
    <property type="entry name" value="PRK05337.1"/>
    <property type="match status" value="1"/>
</dbReference>
<keyword evidence="6 10" id="KW-0573">Peptidoglycan synthesis</keyword>
<comment type="caution">
    <text evidence="12">The sequence shown here is derived from an EMBL/GenBank/DDBJ whole genome shotgun (WGS) entry which is preliminary data.</text>
</comment>
<comment type="similarity">
    <text evidence="10">Belongs to the glycosyl hydrolase 3 family. NagZ subfamily.</text>
</comment>
<comment type="subcellular location">
    <subcellularLocation>
        <location evidence="10">Cytoplasm</location>
    </subcellularLocation>
</comment>
<dbReference type="InterPro" id="IPR036962">
    <property type="entry name" value="Glyco_hydro_3_N_sf"/>
</dbReference>
<keyword evidence="8 10" id="KW-0131">Cell cycle</keyword>
<dbReference type="HAMAP" id="MF_00364">
    <property type="entry name" value="NagZ"/>
    <property type="match status" value="1"/>
</dbReference>
<protein>
    <recommendedName>
        <fullName evidence="10">Beta-hexosaminidase</fullName>
        <ecNumber evidence="10">3.2.1.52</ecNumber>
    </recommendedName>
    <alternativeName>
        <fullName evidence="10">Beta-N-acetylhexosaminidase</fullName>
    </alternativeName>
    <alternativeName>
        <fullName evidence="10">N-acetyl-beta-glucosaminidase</fullName>
    </alternativeName>
</protein>
<dbReference type="GO" id="GO:0009254">
    <property type="term" value="P:peptidoglycan turnover"/>
    <property type="evidence" value="ECO:0007669"/>
    <property type="project" value="UniProtKB-UniRule"/>
</dbReference>
<organism evidence="12 13">
    <name type="scientific">Candidatus Endobugula sertula</name>
    <name type="common">Bugula neritina bacterial symbiont</name>
    <dbReference type="NCBI Taxonomy" id="62101"/>
    <lineage>
        <taxon>Bacteria</taxon>
        <taxon>Pseudomonadati</taxon>
        <taxon>Pseudomonadota</taxon>
        <taxon>Gammaproteobacteria</taxon>
        <taxon>Cellvibrionales</taxon>
        <taxon>Cellvibrionaceae</taxon>
        <taxon>Candidatus Endobugula</taxon>
    </lineage>
</organism>
<dbReference type="Gene3D" id="3.20.20.300">
    <property type="entry name" value="Glycoside hydrolase, family 3, N-terminal domain"/>
    <property type="match status" value="1"/>
</dbReference>
<feature type="binding site" evidence="10">
    <location>
        <begin position="167"/>
        <end position="168"/>
    </location>
    <ligand>
        <name>substrate</name>
    </ligand>
</feature>
<feature type="active site" description="Proton donor/acceptor" evidence="10">
    <location>
        <position position="180"/>
    </location>
</feature>
<feature type="domain" description="Glycoside hydrolase family 3 N-terminal" evidence="11">
    <location>
        <begin position="14"/>
        <end position="292"/>
    </location>
</feature>
<reference evidence="12 13" key="1">
    <citation type="journal article" date="2016" name="Appl. Environ. Microbiol.">
        <title>Lack of Overt Genome Reduction in the Bryostatin-Producing Bryozoan Symbiont "Candidatus Endobugula sertula".</title>
        <authorList>
            <person name="Miller I.J."/>
            <person name="Vanee N."/>
            <person name="Fong S.S."/>
            <person name="Lim-Fong G.E."/>
            <person name="Kwan J.C."/>
        </authorList>
    </citation>
    <scope>NUCLEOTIDE SEQUENCE [LARGE SCALE GENOMIC DNA]</scope>
    <source>
        <strain evidence="12">AB1-4</strain>
    </source>
</reference>
<keyword evidence="4 10" id="KW-0378">Hydrolase</keyword>
<dbReference type="GO" id="GO:0009252">
    <property type="term" value="P:peptidoglycan biosynthetic process"/>
    <property type="evidence" value="ECO:0007669"/>
    <property type="project" value="UniProtKB-KW"/>
</dbReference>
<evidence type="ECO:0000256" key="6">
    <source>
        <dbReference type="ARBA" id="ARBA00022984"/>
    </source>
</evidence>
<feature type="binding site" evidence="10">
    <location>
        <position position="137"/>
    </location>
    <ligand>
        <name>substrate</name>
    </ligand>
</feature>
<evidence type="ECO:0000256" key="3">
    <source>
        <dbReference type="ARBA" id="ARBA00022618"/>
    </source>
</evidence>
<keyword evidence="2 10" id="KW-0963">Cytoplasm</keyword>
<evidence type="ECO:0000256" key="5">
    <source>
        <dbReference type="ARBA" id="ARBA00022960"/>
    </source>
</evidence>
<accession>A0A1D2QSV1</accession>
<evidence type="ECO:0000313" key="12">
    <source>
        <dbReference type="EMBL" id="ODS24646.1"/>
    </source>
</evidence>
<feature type="site" description="Important for catalytic activity" evidence="10">
    <location>
        <position position="178"/>
    </location>
</feature>
<evidence type="ECO:0000256" key="10">
    <source>
        <dbReference type="HAMAP-Rule" id="MF_00364"/>
    </source>
</evidence>
<dbReference type="AlphaFoldDB" id="A0A1D2QSV1"/>
<sequence length="340" mass="37587">MTIGPVMMDIEGTALTDEDRALIQHPCVGGVIYFSRNYVSIEQMTALTTEIRQLRPGILVAVDQEGGRVQRFKKGFTRLPAMQKFLPLYRKRADATLALVQDCGWLMAVELLAIGIDFSFAPVLDVDDNQCSVIADRSFSNKPEEVVELAGAFIRGMSEAGMAATGKHFPGHGSVKEDSHFELPHDHRSYQDIFQHDLIPFRQLLPSLNAVMPAHIVFSKVDRQPVGFSTHWLQTILRQELQFNGIIFSDDLTMKAAGSAGSYSQRAQAALIAGCDIILVCNQRSGVIEVLDMLSSTPGLLRRNTCLASMSATKKWAFETLATHSRYRKTCAIINTLVGL</sequence>
<dbReference type="STRING" id="62101.AB835_02655"/>
<evidence type="ECO:0000256" key="9">
    <source>
        <dbReference type="ARBA" id="ARBA00023316"/>
    </source>
</evidence>